<gene>
    <name evidence="7" type="ORF">HCA69_09825</name>
</gene>
<feature type="transmembrane region" description="Helical" evidence="6">
    <location>
        <begin position="298"/>
        <end position="319"/>
    </location>
</feature>
<feature type="transmembrane region" description="Helical" evidence="6">
    <location>
        <begin position="340"/>
        <end position="364"/>
    </location>
</feature>
<feature type="transmembrane region" description="Helical" evidence="6">
    <location>
        <begin position="92"/>
        <end position="115"/>
    </location>
</feature>
<dbReference type="PROSITE" id="PS50267">
    <property type="entry name" value="NA_NEUROTRAN_SYMP_3"/>
    <property type="match status" value="1"/>
</dbReference>
<feature type="transmembrane region" description="Helical" evidence="6">
    <location>
        <begin position="135"/>
        <end position="159"/>
    </location>
</feature>
<evidence type="ECO:0000256" key="2">
    <source>
        <dbReference type="ARBA" id="ARBA00022448"/>
    </source>
</evidence>
<dbReference type="Pfam" id="PF00209">
    <property type="entry name" value="SNF"/>
    <property type="match status" value="2"/>
</dbReference>
<dbReference type="RefSeq" id="WP_185411200.1">
    <property type="nucleotide sequence ID" value="NZ_JAARRE010000012.1"/>
</dbReference>
<keyword evidence="3 6" id="KW-0812">Transmembrane</keyword>
<feature type="transmembrane region" description="Helical" evidence="6">
    <location>
        <begin position="171"/>
        <end position="196"/>
    </location>
</feature>
<comment type="caution">
    <text evidence="7">The sequence shown here is derived from an EMBL/GenBank/DDBJ whole genome shotgun (WGS) entry which is preliminary data.</text>
</comment>
<keyword evidence="2" id="KW-0813">Transport</keyword>
<evidence type="ECO:0000256" key="6">
    <source>
        <dbReference type="SAM" id="Phobius"/>
    </source>
</evidence>
<dbReference type="SUPFAM" id="SSF161070">
    <property type="entry name" value="SNF-like"/>
    <property type="match status" value="1"/>
</dbReference>
<feature type="transmembrane region" description="Helical" evidence="6">
    <location>
        <begin position="253"/>
        <end position="278"/>
    </location>
</feature>
<comment type="subcellular location">
    <subcellularLocation>
        <location evidence="1">Membrane</location>
        <topology evidence="1">Multi-pass membrane protein</topology>
    </subcellularLocation>
</comment>
<evidence type="ECO:0000256" key="4">
    <source>
        <dbReference type="ARBA" id="ARBA00022989"/>
    </source>
</evidence>
<reference evidence="7 8" key="1">
    <citation type="submission" date="2020-03" db="EMBL/GenBank/DDBJ databases">
        <title>Soil Listeria distribution.</title>
        <authorList>
            <person name="Liao J."/>
            <person name="Wiedmann M."/>
        </authorList>
    </citation>
    <scope>NUCLEOTIDE SEQUENCE [LARGE SCALE GENOMIC DNA]</scope>
    <source>
        <strain evidence="7 8">FSL L7-0741</strain>
    </source>
</reference>
<dbReference type="PRINTS" id="PR00176">
    <property type="entry name" value="NANEUSMPORT"/>
</dbReference>
<dbReference type="InterPro" id="IPR000175">
    <property type="entry name" value="Na/ntran_symport"/>
</dbReference>
<evidence type="ECO:0000313" key="8">
    <source>
        <dbReference type="Proteomes" id="UP000535908"/>
    </source>
</evidence>
<feature type="transmembrane region" description="Helical" evidence="6">
    <location>
        <begin position="12"/>
        <end position="29"/>
    </location>
</feature>
<keyword evidence="4 6" id="KW-1133">Transmembrane helix</keyword>
<dbReference type="EMBL" id="JAARWN010000009">
    <property type="protein sequence ID" value="MBC1936665.1"/>
    <property type="molecule type" value="Genomic_DNA"/>
</dbReference>
<dbReference type="Proteomes" id="UP000535908">
    <property type="component" value="Unassembled WGS sequence"/>
</dbReference>
<feature type="transmembrane region" description="Helical" evidence="6">
    <location>
        <begin position="216"/>
        <end position="241"/>
    </location>
</feature>
<dbReference type="NCBIfam" id="NF037979">
    <property type="entry name" value="Na_transp"/>
    <property type="match status" value="1"/>
</dbReference>
<dbReference type="PANTHER" id="PTHR42948">
    <property type="entry name" value="TRANSPORTER"/>
    <property type="match status" value="1"/>
</dbReference>
<dbReference type="InterPro" id="IPR037272">
    <property type="entry name" value="SNS_sf"/>
</dbReference>
<proteinExistence type="predicted"/>
<keyword evidence="5 6" id="KW-0472">Membrane</keyword>
<organism evidence="7 8">
    <name type="scientific">Listeria grandensis</name>
    <dbReference type="NCBI Taxonomy" id="1494963"/>
    <lineage>
        <taxon>Bacteria</taxon>
        <taxon>Bacillati</taxon>
        <taxon>Bacillota</taxon>
        <taxon>Bacilli</taxon>
        <taxon>Bacillales</taxon>
        <taxon>Listeriaceae</taxon>
        <taxon>Listeria</taxon>
    </lineage>
</organism>
<evidence type="ECO:0000256" key="5">
    <source>
        <dbReference type="ARBA" id="ARBA00023136"/>
    </source>
</evidence>
<protein>
    <submittedName>
        <fullName evidence="7">Sodium-dependent transporter</fullName>
    </submittedName>
</protein>
<accession>A0A7X0Y453</accession>
<feature type="transmembrane region" description="Helical" evidence="6">
    <location>
        <begin position="41"/>
        <end position="65"/>
    </location>
</feature>
<evidence type="ECO:0000313" key="7">
    <source>
        <dbReference type="EMBL" id="MBC1936665.1"/>
    </source>
</evidence>
<sequence length="449" mass="48388">MDNNREQWGSKLGFTLASVGAVIGIGAIWKMPYIAAKTGGGAFFIAFFILTFVIVLPILIGEYIIGRSSKGDAIKAYKVLSPQTHWNWVGKLGVLGSSLVLAIYGIVGGWTLAYIVKVLTGSVSHIDKAQLSLQFSLTTANTAIAITGTGIFILLNILIVSRGVRAGLETVSKIVVPMLFILLIVLTIRGLTLPNALSGLGHFLKPDFSAINSETLLLILGQSFFSLSVGISLMVTYGSYLNHTINIPKTSSIIVLLNFFLSILVALAIFPALLSFGLSPDEGPGILFVVLPSIFNQLPFGTTWFVAFLVMFFVAILSSSFSLLETATAPFINRFKSRPLATWVVGGIIFLVAIPATLSFGIWSDITIFGQTIFGAIDYVTTNIIFPIGALFTAIFVGFKLPRQALFDEFTSSSGLGRKSFMVWLLLLKYIAPIAIILIFLSATGIISF</sequence>
<dbReference type="InterPro" id="IPR047218">
    <property type="entry name" value="YocR/YhdH-like"/>
</dbReference>
<dbReference type="PANTHER" id="PTHR42948:SF1">
    <property type="entry name" value="TRANSPORTER"/>
    <property type="match status" value="1"/>
</dbReference>
<dbReference type="GO" id="GO:0016020">
    <property type="term" value="C:membrane"/>
    <property type="evidence" value="ECO:0007669"/>
    <property type="project" value="UniProtKB-SubCell"/>
</dbReference>
<evidence type="ECO:0000256" key="1">
    <source>
        <dbReference type="ARBA" id="ARBA00004141"/>
    </source>
</evidence>
<feature type="transmembrane region" description="Helical" evidence="6">
    <location>
        <begin position="421"/>
        <end position="447"/>
    </location>
</feature>
<name>A0A7X0Y453_9LIST</name>
<feature type="transmembrane region" description="Helical" evidence="6">
    <location>
        <begin position="384"/>
        <end position="401"/>
    </location>
</feature>
<dbReference type="AlphaFoldDB" id="A0A7X0Y453"/>
<evidence type="ECO:0000256" key="3">
    <source>
        <dbReference type="ARBA" id="ARBA00022692"/>
    </source>
</evidence>
<dbReference type="CDD" id="cd10336">
    <property type="entry name" value="SLC6sbd_Tyt1-Like"/>
    <property type="match status" value="1"/>
</dbReference>